<keyword evidence="5 6" id="KW-0539">Nucleus</keyword>
<dbReference type="PROSITE" id="PS51088">
    <property type="entry name" value="TEA_2"/>
    <property type="match status" value="1"/>
</dbReference>
<dbReference type="Proteomes" id="UP000265040">
    <property type="component" value="Chromosome 3"/>
</dbReference>
<dbReference type="InterPro" id="IPR038096">
    <property type="entry name" value="TEA/ATTS_sf"/>
</dbReference>
<dbReference type="GO" id="GO:0035329">
    <property type="term" value="P:hippo signaling"/>
    <property type="evidence" value="ECO:0007669"/>
    <property type="project" value="InterPro"/>
</dbReference>
<dbReference type="SMART" id="SM00426">
    <property type="entry name" value="TEA"/>
    <property type="match status" value="1"/>
</dbReference>
<feature type="compositionally biased region" description="Basic and acidic residues" evidence="8">
    <location>
        <begin position="22"/>
        <end position="35"/>
    </location>
</feature>
<dbReference type="PANTHER" id="PTHR11834">
    <property type="entry name" value="TRANSCRIPTIONAL ENHANCER FACTOR TEF RELATED"/>
    <property type="match status" value="1"/>
</dbReference>
<accession>A0A7N6B001</accession>
<dbReference type="GO" id="GO:0000981">
    <property type="term" value="F:DNA-binding transcription factor activity, RNA polymerase II-specific"/>
    <property type="evidence" value="ECO:0007669"/>
    <property type="project" value="TreeGrafter"/>
</dbReference>
<keyword evidence="2 6" id="KW-0805">Transcription regulation</keyword>
<dbReference type="PANTHER" id="PTHR11834:SF4">
    <property type="entry name" value="TRANSCRIPTIONAL ENHANCER FACTOR TEF-1"/>
    <property type="match status" value="1"/>
</dbReference>
<protein>
    <recommendedName>
        <fullName evidence="9">TEA domain-containing protein</fullName>
    </recommendedName>
</protein>
<evidence type="ECO:0000256" key="2">
    <source>
        <dbReference type="ARBA" id="ARBA00023015"/>
    </source>
</evidence>
<reference evidence="10" key="2">
    <citation type="submission" date="2025-08" db="UniProtKB">
        <authorList>
            <consortium name="Ensembl"/>
        </authorList>
    </citation>
    <scope>IDENTIFICATION</scope>
</reference>
<dbReference type="Pfam" id="PF01285">
    <property type="entry name" value="TEA"/>
    <property type="match status" value="1"/>
</dbReference>
<evidence type="ECO:0000259" key="9">
    <source>
        <dbReference type="PROSITE" id="PS51088"/>
    </source>
</evidence>
<dbReference type="Ensembl" id="ENSATET00000041135.2">
    <property type="protein sequence ID" value="ENSATEP00000055072.1"/>
    <property type="gene ID" value="ENSATEG00000005672.3"/>
</dbReference>
<feature type="DNA-binding region" description="TEA" evidence="7">
    <location>
        <begin position="35"/>
        <end position="111"/>
    </location>
</feature>
<dbReference type="Pfam" id="PF17725">
    <property type="entry name" value="YBD"/>
    <property type="match status" value="1"/>
</dbReference>
<keyword evidence="3 6" id="KW-0238">DNA-binding</keyword>
<dbReference type="InterPro" id="IPR041086">
    <property type="entry name" value="YBD"/>
</dbReference>
<evidence type="ECO:0000256" key="7">
    <source>
        <dbReference type="PROSITE-ProRule" id="PRU00505"/>
    </source>
</evidence>
<keyword evidence="11" id="KW-1185">Reference proteome</keyword>
<dbReference type="Gene3D" id="6.10.20.40">
    <property type="entry name" value="TEA/ATTS domain"/>
    <property type="match status" value="1"/>
</dbReference>
<evidence type="ECO:0000256" key="3">
    <source>
        <dbReference type="ARBA" id="ARBA00023125"/>
    </source>
</evidence>
<name>A0A7N6B001_ANATE</name>
<keyword evidence="4 6" id="KW-0804">Transcription</keyword>
<feature type="compositionally biased region" description="Polar residues" evidence="8">
    <location>
        <begin position="1"/>
        <end position="17"/>
    </location>
</feature>
<dbReference type="GO" id="GO:0048568">
    <property type="term" value="P:embryonic organ development"/>
    <property type="evidence" value="ECO:0007669"/>
    <property type="project" value="TreeGrafter"/>
</dbReference>
<evidence type="ECO:0000256" key="8">
    <source>
        <dbReference type="SAM" id="MobiDB-lite"/>
    </source>
</evidence>
<comment type="subcellular location">
    <subcellularLocation>
        <location evidence="1 6">Nucleus</location>
    </subcellularLocation>
</comment>
<sequence>MESPTATIDPSNWSGSESPAEDMERMSDSADKPVDNDAEGVWSPDIEQSFQEALAIYPPCGRRKIILSDEGKMYGRNELIARYIKLRTGKTRTRKQVSSHIQVLARKKVREIQAAIKVRLALPSCRGIKPFAQQAYPIQPAVTTAISSYEPTAAPAPTAPAWQGRSIGTSKLRLVEFSAFLEQQRDPDSYNKHLFVHIGQTNHSYSDALLESVDIRQIYDKFPEKKGGLKELYGKGPQNSFFLIKFWADLNCNIQDDTGSFYGVTSQYESSENMTITCSTKVCSFGKQVVEKVETEYARFENGRFVYRISRSPMCEYMINFIHKLKHLPEKYMMNSVLENFTILLVVTNRDTQETLLCMACVFEVSNSEHGAQHHIYRLVKE</sequence>
<evidence type="ECO:0000313" key="10">
    <source>
        <dbReference type="Ensembl" id="ENSATEP00000055072.1"/>
    </source>
</evidence>
<dbReference type="GO" id="GO:0005634">
    <property type="term" value="C:nucleus"/>
    <property type="evidence" value="ECO:0007669"/>
    <property type="project" value="UniProtKB-SubCell"/>
</dbReference>
<dbReference type="InterPro" id="IPR000818">
    <property type="entry name" value="TEA/ATTS_dom"/>
</dbReference>
<evidence type="ECO:0000256" key="5">
    <source>
        <dbReference type="ARBA" id="ARBA00023242"/>
    </source>
</evidence>
<dbReference type="GO" id="GO:0005667">
    <property type="term" value="C:transcription regulator complex"/>
    <property type="evidence" value="ECO:0007669"/>
    <property type="project" value="TreeGrafter"/>
</dbReference>
<evidence type="ECO:0000256" key="6">
    <source>
        <dbReference type="PIRNR" id="PIRNR002603"/>
    </source>
</evidence>
<dbReference type="GO" id="GO:0000978">
    <property type="term" value="F:RNA polymerase II cis-regulatory region sequence-specific DNA binding"/>
    <property type="evidence" value="ECO:0007669"/>
    <property type="project" value="TreeGrafter"/>
</dbReference>
<evidence type="ECO:0000313" key="11">
    <source>
        <dbReference type="Proteomes" id="UP000265040"/>
    </source>
</evidence>
<dbReference type="InterPro" id="IPR050937">
    <property type="entry name" value="TEC1_TEAD_TF"/>
</dbReference>
<evidence type="ECO:0000256" key="4">
    <source>
        <dbReference type="ARBA" id="ARBA00023163"/>
    </source>
</evidence>
<dbReference type="GeneTree" id="ENSGT00950000182956"/>
<dbReference type="Gene3D" id="2.70.50.80">
    <property type="match status" value="1"/>
</dbReference>
<proteinExistence type="predicted"/>
<dbReference type="InterPro" id="IPR016361">
    <property type="entry name" value="TEF_metazoa"/>
</dbReference>
<feature type="region of interest" description="Disordered" evidence="8">
    <location>
        <begin position="1"/>
        <end position="40"/>
    </location>
</feature>
<dbReference type="AlphaFoldDB" id="A0A7N6B001"/>
<feature type="domain" description="TEA" evidence="9">
    <location>
        <begin position="35"/>
        <end position="111"/>
    </location>
</feature>
<dbReference type="PROSITE" id="PS00554">
    <property type="entry name" value="TEA_1"/>
    <property type="match status" value="1"/>
</dbReference>
<reference evidence="10" key="3">
    <citation type="submission" date="2025-09" db="UniProtKB">
        <authorList>
            <consortium name="Ensembl"/>
        </authorList>
    </citation>
    <scope>IDENTIFICATION</scope>
</reference>
<dbReference type="PIRSF" id="PIRSF002603">
    <property type="entry name" value="TEF"/>
    <property type="match status" value="1"/>
</dbReference>
<organism evidence="10 11">
    <name type="scientific">Anabas testudineus</name>
    <name type="common">Climbing perch</name>
    <name type="synonym">Anthias testudineus</name>
    <dbReference type="NCBI Taxonomy" id="64144"/>
    <lineage>
        <taxon>Eukaryota</taxon>
        <taxon>Metazoa</taxon>
        <taxon>Chordata</taxon>
        <taxon>Craniata</taxon>
        <taxon>Vertebrata</taxon>
        <taxon>Euteleostomi</taxon>
        <taxon>Actinopterygii</taxon>
        <taxon>Neopterygii</taxon>
        <taxon>Teleostei</taxon>
        <taxon>Neoteleostei</taxon>
        <taxon>Acanthomorphata</taxon>
        <taxon>Anabantaria</taxon>
        <taxon>Anabantiformes</taxon>
        <taxon>Anabantoidei</taxon>
        <taxon>Anabantidae</taxon>
        <taxon>Anabas</taxon>
    </lineage>
</organism>
<dbReference type="PRINTS" id="PR00065">
    <property type="entry name" value="TEADOMAIN"/>
</dbReference>
<reference evidence="10" key="1">
    <citation type="submission" date="2021-04" db="EMBL/GenBank/DDBJ databases">
        <authorList>
            <consortium name="Wellcome Sanger Institute Data Sharing"/>
        </authorList>
    </citation>
    <scope>NUCLEOTIDE SEQUENCE [LARGE SCALE GENOMIC DNA]</scope>
</reference>
<evidence type="ECO:0000256" key="1">
    <source>
        <dbReference type="ARBA" id="ARBA00004123"/>
    </source>
</evidence>